<dbReference type="Proteomes" id="UP000317909">
    <property type="component" value="Chromosome"/>
</dbReference>
<dbReference type="PANTHER" id="PTHR34595">
    <property type="entry name" value="BLR5612 PROTEIN"/>
    <property type="match status" value="1"/>
</dbReference>
<name>A0A517U042_9BACT</name>
<dbReference type="InterPro" id="IPR051680">
    <property type="entry name" value="ATP-dep_Glu-Cys_Ligase-2"/>
</dbReference>
<dbReference type="AlphaFoldDB" id="A0A517U042"/>
<dbReference type="PANTHER" id="PTHR34595:SF7">
    <property type="entry name" value="SLL1039 PROTEIN"/>
    <property type="match status" value="1"/>
</dbReference>
<dbReference type="EMBL" id="CP036339">
    <property type="protein sequence ID" value="QDT73998.1"/>
    <property type="molecule type" value="Genomic_DNA"/>
</dbReference>
<dbReference type="Pfam" id="PF04168">
    <property type="entry name" value="Alpha-E"/>
    <property type="match status" value="1"/>
</dbReference>
<dbReference type="RefSeq" id="WP_145433777.1">
    <property type="nucleotide sequence ID" value="NZ_CP036339.1"/>
</dbReference>
<evidence type="ECO:0000259" key="1">
    <source>
        <dbReference type="Pfam" id="PF04168"/>
    </source>
</evidence>
<evidence type="ECO:0000313" key="3">
    <source>
        <dbReference type="Proteomes" id="UP000317909"/>
    </source>
</evidence>
<feature type="domain" description="DUF403" evidence="1">
    <location>
        <begin position="1"/>
        <end position="311"/>
    </location>
</feature>
<gene>
    <name evidence="2" type="ORF">I41_31910</name>
</gene>
<sequence>MLSRVAESIYWMSRYIERAENVARFIAVNLNLNLDMPGAGGQQWLPLVVTTGDHEQFGERYETASKQNVIRFLTFDRDNPNSIMSCVRAARENARAVRESISSEMWEHINRFYLLLRENNAEAAAYEESYDFFDQIRFSGQQFMGITDATMTHGEGWHFCRLARLIERADKSSRILDVKYFILLPSPSDIGTPFDDIQWSALLRSASALEMYRQRHGRLEPASVVQFLILDREFPRAVLYCLTKANESLHAISGSAIGGFVNKPEQQLGQLRAELAYTSSQQIIERGLHEFVDDLQRRLNAIGEGISDTFFAMRPLEMAFQRQTPFGQSQVQLSTAAG</sequence>
<proteinExistence type="predicted"/>
<dbReference type="InterPro" id="IPR007296">
    <property type="entry name" value="DUF403"/>
</dbReference>
<keyword evidence="3" id="KW-1185">Reference proteome</keyword>
<evidence type="ECO:0000313" key="2">
    <source>
        <dbReference type="EMBL" id="QDT73998.1"/>
    </source>
</evidence>
<reference evidence="2 3" key="1">
    <citation type="submission" date="2019-02" db="EMBL/GenBank/DDBJ databases">
        <title>Deep-cultivation of Planctomycetes and their phenomic and genomic characterization uncovers novel biology.</title>
        <authorList>
            <person name="Wiegand S."/>
            <person name="Jogler M."/>
            <person name="Boedeker C."/>
            <person name="Pinto D."/>
            <person name="Vollmers J."/>
            <person name="Rivas-Marin E."/>
            <person name="Kohn T."/>
            <person name="Peeters S.H."/>
            <person name="Heuer A."/>
            <person name="Rast P."/>
            <person name="Oberbeckmann S."/>
            <person name="Bunk B."/>
            <person name="Jeske O."/>
            <person name="Meyerdierks A."/>
            <person name="Storesund J.E."/>
            <person name="Kallscheuer N."/>
            <person name="Luecker S."/>
            <person name="Lage O.M."/>
            <person name="Pohl T."/>
            <person name="Merkel B.J."/>
            <person name="Hornburger P."/>
            <person name="Mueller R.-W."/>
            <person name="Bruemmer F."/>
            <person name="Labrenz M."/>
            <person name="Spormann A.M."/>
            <person name="Op den Camp H."/>
            <person name="Overmann J."/>
            <person name="Amann R."/>
            <person name="Jetten M.S.M."/>
            <person name="Mascher T."/>
            <person name="Medema M.H."/>
            <person name="Devos D.P."/>
            <person name="Kaster A.-K."/>
            <person name="Ovreas L."/>
            <person name="Rohde M."/>
            <person name="Galperin M.Y."/>
            <person name="Jogler C."/>
        </authorList>
    </citation>
    <scope>NUCLEOTIDE SEQUENCE [LARGE SCALE GENOMIC DNA]</scope>
    <source>
        <strain evidence="2 3">I41</strain>
    </source>
</reference>
<dbReference type="OrthoDB" id="9803532at2"/>
<organism evidence="2 3">
    <name type="scientific">Lacipirellula limnantheis</name>
    <dbReference type="NCBI Taxonomy" id="2528024"/>
    <lineage>
        <taxon>Bacteria</taxon>
        <taxon>Pseudomonadati</taxon>
        <taxon>Planctomycetota</taxon>
        <taxon>Planctomycetia</taxon>
        <taxon>Pirellulales</taxon>
        <taxon>Lacipirellulaceae</taxon>
        <taxon>Lacipirellula</taxon>
    </lineage>
</organism>
<accession>A0A517U042</accession>
<protein>
    <recommendedName>
        <fullName evidence="1">DUF403 domain-containing protein</fullName>
    </recommendedName>
</protein>
<dbReference type="KEGG" id="llh:I41_31910"/>